<feature type="domain" description="Flavinylation-associated cytochrome" evidence="2">
    <location>
        <begin position="8"/>
        <end position="59"/>
    </location>
</feature>
<proteinExistence type="predicted"/>
<organism evidence="3 4">
    <name type="scientific">Sphaerotilus microaerophilus</name>
    <dbReference type="NCBI Taxonomy" id="2914710"/>
    <lineage>
        <taxon>Bacteria</taxon>
        <taxon>Pseudomonadati</taxon>
        <taxon>Pseudomonadota</taxon>
        <taxon>Betaproteobacteria</taxon>
        <taxon>Burkholderiales</taxon>
        <taxon>Sphaerotilaceae</taxon>
        <taxon>Sphaerotilus</taxon>
    </lineage>
</organism>
<gene>
    <name evidence="3" type="ORF">CATMQ487_37040</name>
</gene>
<feature type="transmembrane region" description="Helical" evidence="1">
    <location>
        <begin position="12"/>
        <end position="30"/>
    </location>
</feature>
<keyword evidence="1" id="KW-0472">Membrane</keyword>
<protein>
    <recommendedName>
        <fullName evidence="2">Flavinylation-associated cytochrome domain-containing protein</fullName>
    </recommendedName>
</protein>
<name>A0ABN6PNF1_9BURK</name>
<dbReference type="RefSeq" id="WP_251969982.1">
    <property type="nucleotide sequence ID" value="NZ_AP025730.1"/>
</dbReference>
<dbReference type="Pfam" id="PF14358">
    <property type="entry name" value="DUF4405"/>
    <property type="match status" value="1"/>
</dbReference>
<dbReference type="EMBL" id="AP025730">
    <property type="protein sequence ID" value="BDI06734.1"/>
    <property type="molecule type" value="Genomic_DNA"/>
</dbReference>
<sequence>MIQVSREWATPLTIGVFALMAVTGLLMFFHLDSSLQKTVHEWAGWVVVAAAALHVTANWLGFKRYFKPGAGAAAMAVCVLLIGASFVPLGGSGGEPMSPPAIAMRAISQAPLKAVAPLFGKSSEQALKALAGSGIALADENASIGSVTGGDRERMGAALRVLARRQ</sequence>
<evidence type="ECO:0000256" key="1">
    <source>
        <dbReference type="SAM" id="Phobius"/>
    </source>
</evidence>
<keyword evidence="4" id="KW-1185">Reference proteome</keyword>
<feature type="transmembrane region" description="Helical" evidence="1">
    <location>
        <begin position="42"/>
        <end position="62"/>
    </location>
</feature>
<reference evidence="3" key="1">
    <citation type="submission" date="2022-04" db="EMBL/GenBank/DDBJ databases">
        <title>Whole genome sequence of Sphaerotilus sp. FB-5.</title>
        <authorList>
            <person name="Takeda M."/>
            <person name="Narihara S."/>
            <person name="Akimoto M."/>
            <person name="Akimoto R."/>
            <person name="Nishiyashiki S."/>
            <person name="Murakami T."/>
        </authorList>
    </citation>
    <scope>NUCLEOTIDE SEQUENCE</scope>
    <source>
        <strain evidence="3">FB-5</strain>
    </source>
</reference>
<evidence type="ECO:0000313" key="4">
    <source>
        <dbReference type="Proteomes" id="UP001057498"/>
    </source>
</evidence>
<dbReference type="Proteomes" id="UP001057498">
    <property type="component" value="Chromosome"/>
</dbReference>
<feature type="transmembrane region" description="Helical" evidence="1">
    <location>
        <begin position="69"/>
        <end position="89"/>
    </location>
</feature>
<accession>A0ABN6PNF1</accession>
<keyword evidence="1" id="KW-0812">Transmembrane</keyword>
<keyword evidence="1" id="KW-1133">Transmembrane helix</keyword>
<dbReference type="InterPro" id="IPR025517">
    <property type="entry name" value="DUF4405"/>
</dbReference>
<evidence type="ECO:0000259" key="2">
    <source>
        <dbReference type="Pfam" id="PF14358"/>
    </source>
</evidence>
<evidence type="ECO:0000313" key="3">
    <source>
        <dbReference type="EMBL" id="BDI06734.1"/>
    </source>
</evidence>